<keyword evidence="2" id="KW-0732">Signal</keyword>
<evidence type="ECO:0000313" key="3">
    <source>
        <dbReference type="Proteomes" id="UP000095283"/>
    </source>
</evidence>
<keyword evidence="1" id="KW-0812">Transmembrane</keyword>
<feature type="chain" id="PRO_5009311430" evidence="2">
    <location>
        <begin position="19"/>
        <end position="199"/>
    </location>
</feature>
<proteinExistence type="predicted"/>
<protein>
    <submittedName>
        <fullName evidence="4">DUF2500 family protein</fullName>
    </submittedName>
</protein>
<dbReference type="InterPro" id="IPR028054">
    <property type="entry name" value="DUF4481"/>
</dbReference>
<sequence length="199" mass="22856">MTLSIFILLIVLFVNSEGGLPVMLFCLFWCLMLFAGIIGCAIIRKQIRVGLRHCVQSANKILLRSNILAGIEDKGQLSCHKVVIHFIWFRCDNCLADIERLIRIEASGGAVVYSGEAHAAFAKELTKKEVQEKARQLILKYSQGYVKDTVKHRIIFPSRPSHGVSEFVPKHCTKQLCLCQYIDKYHFNRLPRKWYSRFI</sequence>
<dbReference type="PANTHER" id="PTHR31193:SF1">
    <property type="entry name" value="TRANSMEMBRANE PROTEIN 268"/>
    <property type="match status" value="1"/>
</dbReference>
<keyword evidence="1" id="KW-0472">Membrane</keyword>
<dbReference type="Proteomes" id="UP000095283">
    <property type="component" value="Unplaced"/>
</dbReference>
<accession>A0A1I7XVF7</accession>
<evidence type="ECO:0000313" key="4">
    <source>
        <dbReference type="WBParaSite" id="Hba_21556"/>
    </source>
</evidence>
<organism evidence="3 4">
    <name type="scientific">Heterorhabditis bacteriophora</name>
    <name type="common">Entomopathogenic nematode worm</name>
    <dbReference type="NCBI Taxonomy" id="37862"/>
    <lineage>
        <taxon>Eukaryota</taxon>
        <taxon>Metazoa</taxon>
        <taxon>Ecdysozoa</taxon>
        <taxon>Nematoda</taxon>
        <taxon>Chromadorea</taxon>
        <taxon>Rhabditida</taxon>
        <taxon>Rhabditina</taxon>
        <taxon>Rhabditomorpha</taxon>
        <taxon>Strongyloidea</taxon>
        <taxon>Heterorhabditidae</taxon>
        <taxon>Heterorhabditis</taxon>
    </lineage>
</organism>
<feature type="transmembrane region" description="Helical" evidence="1">
    <location>
        <begin position="26"/>
        <end position="43"/>
    </location>
</feature>
<keyword evidence="1" id="KW-1133">Transmembrane helix</keyword>
<reference evidence="4" key="1">
    <citation type="submission" date="2016-11" db="UniProtKB">
        <authorList>
            <consortium name="WormBaseParasite"/>
        </authorList>
    </citation>
    <scope>IDENTIFICATION</scope>
</reference>
<evidence type="ECO:0000256" key="2">
    <source>
        <dbReference type="SAM" id="SignalP"/>
    </source>
</evidence>
<keyword evidence="3" id="KW-1185">Reference proteome</keyword>
<feature type="signal peptide" evidence="2">
    <location>
        <begin position="1"/>
        <end position="18"/>
    </location>
</feature>
<dbReference type="AlphaFoldDB" id="A0A1I7XVF7"/>
<dbReference type="PANTHER" id="PTHR31193">
    <property type="entry name" value="TRANSMEMBRANE PROTEIN C9ORF91"/>
    <property type="match status" value="1"/>
</dbReference>
<dbReference type="WBParaSite" id="Hba_21556">
    <property type="protein sequence ID" value="Hba_21556"/>
    <property type="gene ID" value="Hba_21556"/>
</dbReference>
<name>A0A1I7XVF7_HETBA</name>
<evidence type="ECO:0000256" key="1">
    <source>
        <dbReference type="SAM" id="Phobius"/>
    </source>
</evidence>